<comment type="subcellular location">
    <subcellularLocation>
        <location evidence="1 14">Membrane</location>
        <topology evidence="1 14">Multi-pass membrane protein</topology>
    </subcellularLocation>
</comment>
<feature type="transmembrane region" description="Helical" evidence="14">
    <location>
        <begin position="925"/>
        <end position="944"/>
    </location>
</feature>
<dbReference type="InterPro" id="IPR004014">
    <property type="entry name" value="ATPase_P-typ_cation-transptr_N"/>
</dbReference>
<feature type="transmembrane region" description="Helical" evidence="14">
    <location>
        <begin position="996"/>
        <end position="1018"/>
    </location>
</feature>
<evidence type="ECO:0000256" key="3">
    <source>
        <dbReference type="ARBA" id="ARBA00022568"/>
    </source>
</evidence>
<keyword evidence="18" id="KW-1185">Reference proteome</keyword>
<keyword evidence="11 14" id="KW-1133">Transmembrane helix</keyword>
<comment type="catalytic activity">
    <reaction evidence="14">
        <text>Ca(2+)(in) + ATP + H2O = Ca(2+)(out) + ADP + phosphate + H(+)</text>
        <dbReference type="Rhea" id="RHEA:18105"/>
        <dbReference type="ChEBI" id="CHEBI:15377"/>
        <dbReference type="ChEBI" id="CHEBI:15378"/>
        <dbReference type="ChEBI" id="CHEBI:29108"/>
        <dbReference type="ChEBI" id="CHEBI:30616"/>
        <dbReference type="ChEBI" id="CHEBI:43474"/>
        <dbReference type="ChEBI" id="CHEBI:456216"/>
        <dbReference type="EC" id="7.2.2.10"/>
    </reaction>
</comment>
<feature type="transmembrane region" description="Helical" evidence="14">
    <location>
        <begin position="891"/>
        <end position="913"/>
    </location>
</feature>
<keyword evidence="3 14" id="KW-0109">Calcium transport</keyword>
<dbReference type="InterPro" id="IPR023298">
    <property type="entry name" value="ATPase_P-typ_TM_dom_sf"/>
</dbReference>
<dbReference type="FunFam" id="3.40.50.1000:FF:000128">
    <property type="entry name" value="Calcium-transporting ATPase"/>
    <property type="match status" value="1"/>
</dbReference>
<dbReference type="PANTHER" id="PTHR24093">
    <property type="entry name" value="CATION TRANSPORTING ATPASE"/>
    <property type="match status" value="1"/>
</dbReference>
<dbReference type="PRINTS" id="PR00120">
    <property type="entry name" value="HATPASE"/>
</dbReference>
<dbReference type="Gene3D" id="1.20.1110.10">
    <property type="entry name" value="Calcium-transporting ATPase, transmembrane domain"/>
    <property type="match status" value="1"/>
</dbReference>
<evidence type="ECO:0000256" key="6">
    <source>
        <dbReference type="ARBA" id="ARBA00022741"/>
    </source>
</evidence>
<dbReference type="InterPro" id="IPR036412">
    <property type="entry name" value="HAD-like_sf"/>
</dbReference>
<keyword evidence="12 14" id="KW-0406">Ion transport</keyword>
<comment type="similarity">
    <text evidence="14">Belongs to the cation transport ATPase (P-type) (TC 3.A.3) family.</text>
</comment>
<dbReference type="InterPro" id="IPR008250">
    <property type="entry name" value="ATPase_P-typ_transduc_dom_A_sf"/>
</dbReference>
<keyword evidence="10" id="KW-1278">Translocase</keyword>
<gene>
    <name evidence="17" type="ORF">STCU_07303</name>
</gene>
<dbReference type="SUPFAM" id="SSF56784">
    <property type="entry name" value="HAD-like"/>
    <property type="match status" value="1"/>
</dbReference>
<dbReference type="GO" id="GO:0005886">
    <property type="term" value="C:plasma membrane"/>
    <property type="evidence" value="ECO:0007669"/>
    <property type="project" value="TreeGrafter"/>
</dbReference>
<dbReference type="InterPro" id="IPR059000">
    <property type="entry name" value="ATPase_P-type_domA"/>
</dbReference>
<dbReference type="FunFam" id="3.40.1110.10:FF:000104">
    <property type="entry name" value="Calcium-transporting ATPase"/>
    <property type="match status" value="1"/>
</dbReference>
<evidence type="ECO:0000256" key="12">
    <source>
        <dbReference type="ARBA" id="ARBA00023065"/>
    </source>
</evidence>
<proteinExistence type="inferred from homology"/>
<dbReference type="GO" id="GO:0016887">
    <property type="term" value="F:ATP hydrolysis activity"/>
    <property type="evidence" value="ECO:0007669"/>
    <property type="project" value="InterPro"/>
</dbReference>
<keyword evidence="2 14" id="KW-0813">Transport</keyword>
<comment type="caution">
    <text evidence="14">Lacks conserved residue(s) required for the propagation of feature annotation.</text>
</comment>
<evidence type="ECO:0000256" key="14">
    <source>
        <dbReference type="RuleBase" id="RU361146"/>
    </source>
</evidence>
<dbReference type="Proteomes" id="UP000015354">
    <property type="component" value="Unassembled WGS sequence"/>
</dbReference>
<sequence>MSGEEEALECLEPVSYGTYTDPTALVKMQMEELAQSIRERGNCSVHINSPGVDGREIGGDVQEALEDIFSRASDGVPKYHKLGGIDGICKSLRTDKNKGLCWDTVEPRRAYYGANKLPEDPPLTFWQVYRAAWDDSMIRLLTAAAIVSLALGLTVPEPGETAVDYKTGWIEGFAILCSVLIVTTVSSVNDYRKEQKFHKLTEENAAQPIRVLRDGQEQTVDVTEIVVGDLVNLSPGLVTPVDGFYVRGLSVVIDESSVTGENDPKKKNAQAPIILTGTVVNTAEDAFMLACAVGERSFGGKLLMESRGSTAPRPTPMQERLDDLAEFIGRAGLSAALLLFIVLSLMEAFRMIQKMPGTDPRHFLDYFLLCVAIVVVAVPEGLPLAVTIALAYSQNKMHDDNNQVRRLRACETMGNATQICSDKTGTLTQNMMSVVQGYIGMQYFAVKRPGDLPEPIELPPTFKSDVLQLLTVGLALNSSSEKAQCCKDKECRECAPFWQWAPDKGNKTDNALLDFVDRVEVKRRGQNKAVLPHQQIREEMRASGYTIFPFTSDRKRMSVVVRERGGALIHHVKGGSDRILPLCDRYVNSAGDEVPLDEESRAVIMEHVSTLANAANRTIGVAYSRLAGSALPEEEPTEKLVWLGLVGIQDPLRPEVAEAVRKCQMAGVVVRMCTGDNIDTAVAISRQCGIFNPYQGDIAMTGQDFRNLVYDAYGDEERMERFWVVLDHMTVMARSQPLDKQLLVLMLMTRGEVVAVTGDGTNDAPALRLANVGFVMRSGTDIAVKSADIVLLDDNFRSVQRAVVWGRCVNDNIRKFLQLQLTVNYVSVALTFIGCVIARGASSPLTTVQLLWVNLIMDTLAALALATEEPSEDCLLRGPVSRKAPLVTRRMHVTITVVAAYQFLVCFIANTWGHTWFADVEKHSRLHQTFVFNLFVYGALFQMFNCRKLYTEVNVFEGFARSRLFLYILAFCAGFQLVAVETFGDFMDVTRLRASMWAVSLLLAALTLPIGVATRYVAVAEPTYPKEFDAEHCEEDVKGFVLRLASDVEKTAEERQARAGEALRKANKARVLALWRQAYAHHVESRRIVNAFRRAGRERDMGSEVNRDVYQRMREAYGHLVANRSEAATPPATPAQAAAEPPAVITYGSPIR</sequence>
<reference evidence="17 18" key="1">
    <citation type="journal article" date="2013" name="PLoS ONE">
        <title>Predicting the Proteins of Angomonas deanei, Strigomonas culicis and Their Respective Endosymbionts Reveals New Aspects of the Trypanosomatidae Family.</title>
        <authorList>
            <person name="Motta M.C."/>
            <person name="Martins A.C."/>
            <person name="de Souza S.S."/>
            <person name="Catta-Preta C.M."/>
            <person name="Silva R."/>
            <person name="Klein C.C."/>
            <person name="de Almeida L.G."/>
            <person name="de Lima Cunha O."/>
            <person name="Ciapina L.P."/>
            <person name="Brocchi M."/>
            <person name="Colabardini A.C."/>
            <person name="de Araujo Lima B."/>
            <person name="Machado C.R."/>
            <person name="de Almeida Soares C.M."/>
            <person name="Probst C.M."/>
            <person name="de Menezes C.B."/>
            <person name="Thompson C.E."/>
            <person name="Bartholomeu D.C."/>
            <person name="Gradia D.F."/>
            <person name="Pavoni D.P."/>
            <person name="Grisard E.C."/>
            <person name="Fantinatti-Garboggini F."/>
            <person name="Marchini F.K."/>
            <person name="Rodrigues-Luiz G.F."/>
            <person name="Wagner G."/>
            <person name="Goldman G.H."/>
            <person name="Fietto J.L."/>
            <person name="Elias M.C."/>
            <person name="Goldman M.H."/>
            <person name="Sagot M.F."/>
            <person name="Pereira M."/>
            <person name="Stoco P.H."/>
            <person name="de Mendonca-Neto R.P."/>
            <person name="Teixeira S.M."/>
            <person name="Maciel T.E."/>
            <person name="de Oliveira Mendes T.A."/>
            <person name="Urmenyi T.P."/>
            <person name="de Souza W."/>
            <person name="Schenkman S."/>
            <person name="de Vasconcelos A.T."/>
        </authorList>
    </citation>
    <scope>NUCLEOTIDE SEQUENCE [LARGE SCALE GENOMIC DNA]</scope>
</reference>
<dbReference type="AlphaFoldDB" id="S9U0C5"/>
<protein>
    <recommendedName>
        <fullName evidence="14">Calcium-transporting ATPase</fullName>
        <ecNumber evidence="14">7.2.2.10</ecNumber>
    </recommendedName>
</protein>
<feature type="transmembrane region" description="Helical" evidence="14">
    <location>
        <begin position="964"/>
        <end position="984"/>
    </location>
</feature>
<evidence type="ECO:0000256" key="5">
    <source>
        <dbReference type="ARBA" id="ARBA00022723"/>
    </source>
</evidence>
<evidence type="ECO:0000313" key="17">
    <source>
        <dbReference type="EMBL" id="EPY24192.1"/>
    </source>
</evidence>
<keyword evidence="5" id="KW-0479">Metal-binding</keyword>
<dbReference type="InterPro" id="IPR006068">
    <property type="entry name" value="ATPase_P-typ_cation-transptr_C"/>
</dbReference>
<dbReference type="SUPFAM" id="SSF81660">
    <property type="entry name" value="Metal cation-transporting ATPase, ATP-binding domain N"/>
    <property type="match status" value="1"/>
</dbReference>
<name>S9U0C5_9TRYP</name>
<evidence type="ECO:0000256" key="2">
    <source>
        <dbReference type="ARBA" id="ARBA00022448"/>
    </source>
</evidence>
<dbReference type="GO" id="GO:0005388">
    <property type="term" value="F:P-type calcium transporter activity"/>
    <property type="evidence" value="ECO:0007669"/>
    <property type="project" value="UniProtKB-EC"/>
</dbReference>
<dbReference type="Gene3D" id="2.70.150.10">
    <property type="entry name" value="Calcium-transporting ATPase, cytoplasmic transduction domain A"/>
    <property type="match status" value="1"/>
</dbReference>
<dbReference type="GO" id="GO:0046872">
    <property type="term" value="F:metal ion binding"/>
    <property type="evidence" value="ECO:0007669"/>
    <property type="project" value="UniProtKB-KW"/>
</dbReference>
<dbReference type="OrthoDB" id="3352408at2759"/>
<dbReference type="SFLD" id="SFLDG00002">
    <property type="entry name" value="C1.7:_P-type_atpase_like"/>
    <property type="match status" value="1"/>
</dbReference>
<dbReference type="InterPro" id="IPR006408">
    <property type="entry name" value="P-type_ATPase_IIB"/>
</dbReference>
<dbReference type="Pfam" id="PF13246">
    <property type="entry name" value="Cation_ATPase"/>
    <property type="match status" value="1"/>
</dbReference>
<keyword evidence="13 14" id="KW-0472">Membrane</keyword>
<dbReference type="SUPFAM" id="SSF81653">
    <property type="entry name" value="Calcium ATPase, transduction domain A"/>
    <property type="match status" value="1"/>
</dbReference>
<comment type="function">
    <text evidence="14">Catalyzes the hydrolysis of ATP coupled with the transport of calcium.</text>
</comment>
<dbReference type="Gene3D" id="3.40.50.1000">
    <property type="entry name" value="HAD superfamily/HAD-like"/>
    <property type="match status" value="1"/>
</dbReference>
<dbReference type="PRINTS" id="PR00119">
    <property type="entry name" value="CATATPASE"/>
</dbReference>
<evidence type="ECO:0000259" key="16">
    <source>
        <dbReference type="SMART" id="SM00831"/>
    </source>
</evidence>
<dbReference type="EC" id="7.2.2.10" evidence="14"/>
<feature type="compositionally biased region" description="Low complexity" evidence="15">
    <location>
        <begin position="1127"/>
        <end position="1143"/>
    </location>
</feature>
<dbReference type="SFLD" id="SFLDS00003">
    <property type="entry name" value="Haloacid_Dehalogenase"/>
    <property type="match status" value="1"/>
</dbReference>
<evidence type="ECO:0000256" key="9">
    <source>
        <dbReference type="ARBA" id="ARBA00022842"/>
    </source>
</evidence>
<evidence type="ECO:0000256" key="10">
    <source>
        <dbReference type="ARBA" id="ARBA00022967"/>
    </source>
</evidence>
<evidence type="ECO:0000256" key="11">
    <source>
        <dbReference type="ARBA" id="ARBA00022989"/>
    </source>
</evidence>
<evidence type="ECO:0000256" key="8">
    <source>
        <dbReference type="ARBA" id="ARBA00022840"/>
    </source>
</evidence>
<dbReference type="PROSITE" id="PS00154">
    <property type="entry name" value="ATPASE_E1_E2"/>
    <property type="match status" value="1"/>
</dbReference>
<dbReference type="PANTHER" id="PTHR24093:SF486">
    <property type="entry name" value="CALCIUM-TRANSPORTING ATPASE"/>
    <property type="match status" value="1"/>
</dbReference>
<dbReference type="InterPro" id="IPR044492">
    <property type="entry name" value="P_typ_ATPase_HD_dom"/>
</dbReference>
<comment type="caution">
    <text evidence="17">The sequence shown here is derived from an EMBL/GenBank/DDBJ whole genome shotgun (WGS) entry which is preliminary data.</text>
</comment>
<dbReference type="Pfam" id="PF00122">
    <property type="entry name" value="E1-E2_ATPase"/>
    <property type="match status" value="1"/>
</dbReference>
<evidence type="ECO:0000256" key="1">
    <source>
        <dbReference type="ARBA" id="ARBA00004141"/>
    </source>
</evidence>
<feature type="transmembrane region" description="Helical" evidence="14">
    <location>
        <begin position="823"/>
        <end position="842"/>
    </location>
</feature>
<dbReference type="SFLD" id="SFLDF00027">
    <property type="entry name" value="p-type_atpase"/>
    <property type="match status" value="1"/>
</dbReference>
<dbReference type="InterPro" id="IPR023214">
    <property type="entry name" value="HAD_sf"/>
</dbReference>
<dbReference type="InterPro" id="IPR023299">
    <property type="entry name" value="ATPase_P-typ_cyto_dom_N"/>
</dbReference>
<feature type="transmembrane region" description="Helical" evidence="14">
    <location>
        <begin position="327"/>
        <end position="346"/>
    </location>
</feature>
<keyword evidence="8 14" id="KW-0067">ATP-binding</keyword>
<dbReference type="Gene3D" id="3.40.1110.10">
    <property type="entry name" value="Calcium-transporting ATPase, cytoplasmic domain N"/>
    <property type="match status" value="1"/>
</dbReference>
<keyword evidence="7 14" id="KW-0106">Calcium</keyword>
<dbReference type="InterPro" id="IPR001757">
    <property type="entry name" value="P_typ_ATPase"/>
</dbReference>
<evidence type="ECO:0000313" key="18">
    <source>
        <dbReference type="Proteomes" id="UP000015354"/>
    </source>
</evidence>
<feature type="domain" description="Cation-transporting P-type ATPase N-terminal" evidence="16">
    <location>
        <begin position="78"/>
        <end position="153"/>
    </location>
</feature>
<evidence type="ECO:0000256" key="7">
    <source>
        <dbReference type="ARBA" id="ARBA00022837"/>
    </source>
</evidence>
<evidence type="ECO:0000256" key="13">
    <source>
        <dbReference type="ARBA" id="ARBA00023136"/>
    </source>
</evidence>
<keyword evidence="9" id="KW-0460">Magnesium</keyword>
<dbReference type="NCBIfam" id="TIGR01494">
    <property type="entry name" value="ATPase_P-type"/>
    <property type="match status" value="2"/>
</dbReference>
<dbReference type="Pfam" id="PF00690">
    <property type="entry name" value="Cation_ATPase_N"/>
    <property type="match status" value="1"/>
</dbReference>
<dbReference type="SUPFAM" id="SSF81665">
    <property type="entry name" value="Calcium ATPase, transmembrane domain M"/>
    <property type="match status" value="1"/>
</dbReference>
<keyword evidence="4 14" id="KW-0812">Transmembrane</keyword>
<dbReference type="NCBIfam" id="TIGR01517">
    <property type="entry name" value="ATPase-IIB_Ca"/>
    <property type="match status" value="1"/>
</dbReference>
<dbReference type="GO" id="GO:0005524">
    <property type="term" value="F:ATP binding"/>
    <property type="evidence" value="ECO:0007669"/>
    <property type="project" value="UniProtKB-KW"/>
</dbReference>
<organism evidence="17 18">
    <name type="scientific">Strigomonas culicis</name>
    <dbReference type="NCBI Taxonomy" id="28005"/>
    <lineage>
        <taxon>Eukaryota</taxon>
        <taxon>Discoba</taxon>
        <taxon>Euglenozoa</taxon>
        <taxon>Kinetoplastea</taxon>
        <taxon>Metakinetoplastina</taxon>
        <taxon>Trypanosomatida</taxon>
        <taxon>Trypanosomatidae</taxon>
        <taxon>Strigomonadinae</taxon>
        <taxon>Strigomonas</taxon>
    </lineage>
</organism>
<evidence type="ECO:0000256" key="15">
    <source>
        <dbReference type="SAM" id="MobiDB-lite"/>
    </source>
</evidence>
<dbReference type="EMBL" id="ATMH01007303">
    <property type="protein sequence ID" value="EPY24192.1"/>
    <property type="molecule type" value="Genomic_DNA"/>
</dbReference>
<dbReference type="CDD" id="cd02081">
    <property type="entry name" value="P-type_ATPase_Ca_PMCA-like"/>
    <property type="match status" value="1"/>
</dbReference>
<evidence type="ECO:0000256" key="4">
    <source>
        <dbReference type="ARBA" id="ARBA00022692"/>
    </source>
</evidence>
<keyword evidence="6 14" id="KW-0547">Nucleotide-binding</keyword>
<dbReference type="Pfam" id="PF00689">
    <property type="entry name" value="Cation_ATPase_C"/>
    <property type="match status" value="1"/>
</dbReference>
<dbReference type="InterPro" id="IPR018303">
    <property type="entry name" value="ATPase_P-typ_P_site"/>
</dbReference>
<accession>S9U0C5</accession>
<feature type="transmembrane region" description="Helical" evidence="14">
    <location>
        <begin position="366"/>
        <end position="392"/>
    </location>
</feature>
<feature type="region of interest" description="Disordered" evidence="15">
    <location>
        <begin position="1127"/>
        <end position="1152"/>
    </location>
</feature>
<dbReference type="SMART" id="SM00831">
    <property type="entry name" value="Cation_ATPase_N"/>
    <property type="match status" value="1"/>
</dbReference>